<dbReference type="SUPFAM" id="SSF52540">
    <property type="entry name" value="P-loop containing nucleoside triphosphate hydrolases"/>
    <property type="match status" value="1"/>
</dbReference>
<keyword evidence="9" id="KW-0636">Prenylation</keyword>
<organism evidence="10 11">
    <name type="scientific">Laccaria amethystina LaAM-08-1</name>
    <dbReference type="NCBI Taxonomy" id="1095629"/>
    <lineage>
        <taxon>Eukaryota</taxon>
        <taxon>Fungi</taxon>
        <taxon>Dikarya</taxon>
        <taxon>Basidiomycota</taxon>
        <taxon>Agaricomycotina</taxon>
        <taxon>Agaricomycetes</taxon>
        <taxon>Agaricomycetidae</taxon>
        <taxon>Agaricales</taxon>
        <taxon>Agaricineae</taxon>
        <taxon>Hydnangiaceae</taxon>
        <taxon>Laccaria</taxon>
    </lineage>
</organism>
<dbReference type="FunFam" id="3.40.50.300:FF:000983">
    <property type="entry name" value="Rho family GTPase"/>
    <property type="match status" value="1"/>
</dbReference>
<dbReference type="PROSITE" id="PS51421">
    <property type="entry name" value="RAS"/>
    <property type="match status" value="1"/>
</dbReference>
<dbReference type="OrthoDB" id="265044at2759"/>
<comment type="similarity">
    <text evidence="2">Belongs to the small GTPase superfamily. Rho family.</text>
</comment>
<dbReference type="Proteomes" id="UP000054477">
    <property type="component" value="Unassembled WGS sequence"/>
</dbReference>
<evidence type="ECO:0000256" key="5">
    <source>
        <dbReference type="ARBA" id="ARBA00022741"/>
    </source>
</evidence>
<dbReference type="HOGENOM" id="CLU_041217_21_2_1"/>
<evidence type="ECO:0000313" key="11">
    <source>
        <dbReference type="Proteomes" id="UP000054477"/>
    </source>
</evidence>
<evidence type="ECO:0000256" key="4">
    <source>
        <dbReference type="ARBA" id="ARBA00022481"/>
    </source>
</evidence>
<dbReference type="SMART" id="SM00174">
    <property type="entry name" value="RHO"/>
    <property type="match status" value="1"/>
</dbReference>
<keyword evidence="5" id="KW-0547">Nucleotide-binding</keyword>
<dbReference type="PRINTS" id="PR00449">
    <property type="entry name" value="RASTRNSFRMNG"/>
</dbReference>
<comment type="subcellular location">
    <subcellularLocation>
        <location evidence="1">Cell membrane</location>
        <topology evidence="1">Lipid-anchor</topology>
        <orientation evidence="1">Cytoplasmic side</orientation>
    </subcellularLocation>
</comment>
<dbReference type="PROSITE" id="PS51419">
    <property type="entry name" value="RAB"/>
    <property type="match status" value="1"/>
</dbReference>
<dbReference type="InterPro" id="IPR027417">
    <property type="entry name" value="P-loop_NTPase"/>
</dbReference>
<evidence type="ECO:0000256" key="9">
    <source>
        <dbReference type="ARBA" id="ARBA00023289"/>
    </source>
</evidence>
<protein>
    <submittedName>
        <fullName evidence="10">Uncharacterized protein</fullName>
    </submittedName>
</protein>
<evidence type="ECO:0000256" key="3">
    <source>
        <dbReference type="ARBA" id="ARBA00022475"/>
    </source>
</evidence>
<dbReference type="Pfam" id="PF00071">
    <property type="entry name" value="Ras"/>
    <property type="match status" value="1"/>
</dbReference>
<evidence type="ECO:0000313" key="10">
    <source>
        <dbReference type="EMBL" id="KIK05320.1"/>
    </source>
</evidence>
<evidence type="ECO:0000256" key="7">
    <source>
        <dbReference type="ARBA" id="ARBA00023136"/>
    </source>
</evidence>
<dbReference type="Gene3D" id="3.40.50.300">
    <property type="entry name" value="P-loop containing nucleotide triphosphate hydrolases"/>
    <property type="match status" value="1"/>
</dbReference>
<dbReference type="InterPro" id="IPR001806">
    <property type="entry name" value="Small_GTPase"/>
</dbReference>
<evidence type="ECO:0000256" key="2">
    <source>
        <dbReference type="ARBA" id="ARBA00010142"/>
    </source>
</evidence>
<evidence type="ECO:0000256" key="8">
    <source>
        <dbReference type="ARBA" id="ARBA00023288"/>
    </source>
</evidence>
<dbReference type="SMART" id="SM00173">
    <property type="entry name" value="RAS"/>
    <property type="match status" value="1"/>
</dbReference>
<dbReference type="NCBIfam" id="TIGR00231">
    <property type="entry name" value="small_GTP"/>
    <property type="match status" value="1"/>
</dbReference>
<dbReference type="EMBL" id="KN838561">
    <property type="protein sequence ID" value="KIK05320.1"/>
    <property type="molecule type" value="Genomic_DNA"/>
</dbReference>
<dbReference type="InterPro" id="IPR005225">
    <property type="entry name" value="Small_GTP-bd"/>
</dbReference>
<gene>
    <name evidence="10" type="ORF">K443DRAFT_675272</name>
</gene>
<evidence type="ECO:0000256" key="6">
    <source>
        <dbReference type="ARBA" id="ARBA00023134"/>
    </source>
</evidence>
<dbReference type="SMART" id="SM00175">
    <property type="entry name" value="RAB"/>
    <property type="match status" value="1"/>
</dbReference>
<name>A0A0C9WZR7_9AGAR</name>
<dbReference type="PROSITE" id="PS51420">
    <property type="entry name" value="RHO"/>
    <property type="match status" value="1"/>
</dbReference>
<dbReference type="GO" id="GO:0005886">
    <property type="term" value="C:plasma membrane"/>
    <property type="evidence" value="ECO:0007669"/>
    <property type="project" value="UniProtKB-SubCell"/>
</dbReference>
<evidence type="ECO:0000256" key="1">
    <source>
        <dbReference type="ARBA" id="ARBA00004342"/>
    </source>
</evidence>
<keyword evidence="11" id="KW-1185">Reference proteome</keyword>
<dbReference type="GO" id="GO:0003924">
    <property type="term" value="F:GTPase activity"/>
    <property type="evidence" value="ECO:0007669"/>
    <property type="project" value="InterPro"/>
</dbReference>
<dbReference type="GO" id="GO:0007264">
    <property type="term" value="P:small GTPase-mediated signal transduction"/>
    <property type="evidence" value="ECO:0007669"/>
    <property type="project" value="InterPro"/>
</dbReference>
<reference evidence="10 11" key="1">
    <citation type="submission" date="2014-04" db="EMBL/GenBank/DDBJ databases">
        <authorList>
            <consortium name="DOE Joint Genome Institute"/>
            <person name="Kuo A."/>
            <person name="Kohler A."/>
            <person name="Nagy L.G."/>
            <person name="Floudas D."/>
            <person name="Copeland A."/>
            <person name="Barry K.W."/>
            <person name="Cichocki N."/>
            <person name="Veneault-Fourrey C."/>
            <person name="LaButti K."/>
            <person name="Lindquist E.A."/>
            <person name="Lipzen A."/>
            <person name="Lundell T."/>
            <person name="Morin E."/>
            <person name="Murat C."/>
            <person name="Sun H."/>
            <person name="Tunlid A."/>
            <person name="Henrissat B."/>
            <person name="Grigoriev I.V."/>
            <person name="Hibbett D.S."/>
            <person name="Martin F."/>
            <person name="Nordberg H.P."/>
            <person name="Cantor M.N."/>
            <person name="Hua S.X."/>
        </authorList>
    </citation>
    <scope>NUCLEOTIDE SEQUENCE [LARGE SCALE GENOMIC DNA]</scope>
    <source>
        <strain evidence="10 11">LaAM-08-1</strain>
    </source>
</reference>
<dbReference type="SMART" id="SM00176">
    <property type="entry name" value="RAN"/>
    <property type="match status" value="1"/>
</dbReference>
<keyword evidence="8" id="KW-0449">Lipoprotein</keyword>
<keyword evidence="4" id="KW-0488">Methylation</keyword>
<accession>A0A0C9WZR7</accession>
<dbReference type="STRING" id="1095629.A0A0C9WZR7"/>
<dbReference type="PANTHER" id="PTHR24072">
    <property type="entry name" value="RHO FAMILY GTPASE"/>
    <property type="match status" value="1"/>
</dbReference>
<dbReference type="InterPro" id="IPR003578">
    <property type="entry name" value="Small_GTPase_Rho"/>
</dbReference>
<keyword evidence="3" id="KW-1003">Cell membrane</keyword>
<keyword evidence="7" id="KW-0472">Membrane</keyword>
<proteinExistence type="inferred from homology"/>
<reference evidence="11" key="2">
    <citation type="submission" date="2015-01" db="EMBL/GenBank/DDBJ databases">
        <title>Evolutionary Origins and Diversification of the Mycorrhizal Mutualists.</title>
        <authorList>
            <consortium name="DOE Joint Genome Institute"/>
            <consortium name="Mycorrhizal Genomics Consortium"/>
            <person name="Kohler A."/>
            <person name="Kuo A."/>
            <person name="Nagy L.G."/>
            <person name="Floudas D."/>
            <person name="Copeland A."/>
            <person name="Barry K.W."/>
            <person name="Cichocki N."/>
            <person name="Veneault-Fourrey C."/>
            <person name="LaButti K."/>
            <person name="Lindquist E.A."/>
            <person name="Lipzen A."/>
            <person name="Lundell T."/>
            <person name="Morin E."/>
            <person name="Murat C."/>
            <person name="Riley R."/>
            <person name="Ohm R."/>
            <person name="Sun H."/>
            <person name="Tunlid A."/>
            <person name="Henrissat B."/>
            <person name="Grigoriev I.V."/>
            <person name="Hibbett D.S."/>
            <person name="Martin F."/>
        </authorList>
    </citation>
    <scope>NUCLEOTIDE SEQUENCE [LARGE SCALE GENOMIC DNA]</scope>
    <source>
        <strain evidence="11">LaAM-08-1</strain>
    </source>
</reference>
<keyword evidence="6" id="KW-0342">GTP-binding</keyword>
<dbReference type="AlphaFoldDB" id="A0A0C9WZR7"/>
<sequence length="200" mass="22640">MAQNSIRRKAVIVGDTACGKTSLILALVQGEVPYIHVPTVFENYVAELEIDQHPVELGLWDTAGHEDFDRLRPYSYPGSHTALICFSVDSPESLENVETKWISEIKNFCAEIPVILVACKVDLRKDQWIVSQLANSNQHPVTAEEGIEMAKKIQAKYYFETSAMSRLCVHETFEYTTRAAMRYVETGHAKKKKRDSCIVM</sequence>
<dbReference type="GO" id="GO:0005525">
    <property type="term" value="F:GTP binding"/>
    <property type="evidence" value="ECO:0007669"/>
    <property type="project" value="UniProtKB-KW"/>
</dbReference>